<name>A0AAE3D9U0_9FIRM</name>
<comment type="caution">
    <text evidence="1">The sequence shown here is derived from an EMBL/GenBank/DDBJ whole genome shotgun (WGS) entry which is preliminary data.</text>
</comment>
<evidence type="ECO:0000313" key="2">
    <source>
        <dbReference type="Proteomes" id="UP001198220"/>
    </source>
</evidence>
<dbReference type="RefSeq" id="WP_308458553.1">
    <property type="nucleotide sequence ID" value="NZ_JAJEPS010000001.1"/>
</dbReference>
<dbReference type="Proteomes" id="UP001198220">
    <property type="component" value="Unassembled WGS sequence"/>
</dbReference>
<gene>
    <name evidence="1" type="ORF">LKD36_02665</name>
</gene>
<dbReference type="AlphaFoldDB" id="A0AAE3D9U0"/>
<protein>
    <submittedName>
        <fullName evidence="1">Uncharacterized protein</fullName>
    </submittedName>
</protein>
<sequence>MDHIYDHSTDGIRGVEHYRDSYGNAYQADVKYDHIYKNGNTFVASTDGSLQLGPDWEELKK</sequence>
<accession>A0AAE3D9U0</accession>
<organism evidence="1 2">
    <name type="scientific">Hominiventricola filiformis</name>
    <dbReference type="NCBI Taxonomy" id="2885352"/>
    <lineage>
        <taxon>Bacteria</taxon>
        <taxon>Bacillati</taxon>
        <taxon>Bacillota</taxon>
        <taxon>Clostridia</taxon>
        <taxon>Lachnospirales</taxon>
        <taxon>Lachnospiraceae</taxon>
        <taxon>Hominiventricola</taxon>
    </lineage>
</organism>
<keyword evidence="2" id="KW-1185">Reference proteome</keyword>
<evidence type="ECO:0000313" key="1">
    <source>
        <dbReference type="EMBL" id="MCC2125077.1"/>
    </source>
</evidence>
<proteinExistence type="predicted"/>
<reference evidence="1 2" key="1">
    <citation type="submission" date="2021-10" db="EMBL/GenBank/DDBJ databases">
        <title>Anaerobic single-cell dispensing facilitates the cultivation of human gut bacteria.</title>
        <authorList>
            <person name="Afrizal A."/>
        </authorList>
    </citation>
    <scope>NUCLEOTIDE SEQUENCE [LARGE SCALE GENOMIC DNA]</scope>
    <source>
        <strain evidence="1 2">CLA-AA-H276</strain>
    </source>
</reference>
<dbReference type="EMBL" id="JAJEPS010000001">
    <property type="protein sequence ID" value="MCC2125077.1"/>
    <property type="molecule type" value="Genomic_DNA"/>
</dbReference>